<dbReference type="InterPro" id="IPR028994">
    <property type="entry name" value="Integrin_alpha_N"/>
</dbReference>
<dbReference type="RefSeq" id="WP_113868776.1">
    <property type="nucleotide sequence ID" value="NZ_BAABQN010000005.1"/>
</dbReference>
<sequence>MDTSKMPLTLILVTYTVGDVTGDGVEDYIYITALQKEHSPYLYHITLFVQDGLTGAVTRTVLPESQGYDPSVFLGDFTGNQVKDIFISVATGGSGAIYNHYVYQYTSSMPQLIFNSAVYNEQYQYEVTYQDNYKVAFLSKYNGMYYVIDISTRDPSYLNEIYDSNGVLKQPISGFVNPLSGMYPVDFDYNGVYELLGFQRIAGRYNADALGYVNNVVGWKNNQFILQNQYLDIFGSNE</sequence>
<dbReference type="SUPFAM" id="SSF69318">
    <property type="entry name" value="Integrin alpha N-terminal domain"/>
    <property type="match status" value="1"/>
</dbReference>
<comment type="caution">
    <text evidence="1">The sequence shown here is derived from an EMBL/GenBank/DDBJ whole genome shotgun (WGS) entry which is preliminary data.</text>
</comment>
<dbReference type="EMBL" id="QNRI01000005">
    <property type="protein sequence ID" value="RBO98339.1"/>
    <property type="molecule type" value="Genomic_DNA"/>
</dbReference>
<reference evidence="1 2" key="1">
    <citation type="submission" date="2018-06" db="EMBL/GenBank/DDBJ databases">
        <title>Genomic Encyclopedia of Type Strains, Phase IV (KMG-IV): sequencing the most valuable type-strain genomes for metagenomic binning, comparative biology and taxonomic classification.</title>
        <authorList>
            <person name="Goeker M."/>
        </authorList>
    </citation>
    <scope>NUCLEOTIDE SEQUENCE [LARGE SCALE GENOMIC DNA]</scope>
    <source>
        <strain evidence="1 2">DSM 15140</strain>
    </source>
</reference>
<protein>
    <recommendedName>
        <fullName evidence="3">VCBS repeat protein</fullName>
    </recommendedName>
</protein>
<evidence type="ECO:0000313" key="1">
    <source>
        <dbReference type="EMBL" id="RBO98339.1"/>
    </source>
</evidence>
<accession>A0A366E9A9</accession>
<name>A0A366E9A9_9BACI</name>
<organism evidence="1 2">
    <name type="scientific">Paraliobacillus ryukyuensis</name>
    <dbReference type="NCBI Taxonomy" id="200904"/>
    <lineage>
        <taxon>Bacteria</taxon>
        <taxon>Bacillati</taxon>
        <taxon>Bacillota</taxon>
        <taxon>Bacilli</taxon>
        <taxon>Bacillales</taxon>
        <taxon>Bacillaceae</taxon>
        <taxon>Paraliobacillus</taxon>
    </lineage>
</organism>
<dbReference type="AlphaFoldDB" id="A0A366E9A9"/>
<keyword evidence="2" id="KW-1185">Reference proteome</keyword>
<proteinExistence type="predicted"/>
<dbReference type="Proteomes" id="UP000252254">
    <property type="component" value="Unassembled WGS sequence"/>
</dbReference>
<evidence type="ECO:0000313" key="2">
    <source>
        <dbReference type="Proteomes" id="UP000252254"/>
    </source>
</evidence>
<evidence type="ECO:0008006" key="3">
    <source>
        <dbReference type="Google" id="ProtNLM"/>
    </source>
</evidence>
<dbReference type="OrthoDB" id="1653343at2"/>
<gene>
    <name evidence="1" type="ORF">DES48_105192</name>
</gene>
<dbReference type="STRING" id="200904.GCA_900168775_01112"/>